<dbReference type="SMART" id="SM00318">
    <property type="entry name" value="SNc"/>
    <property type="match status" value="1"/>
</dbReference>
<reference evidence="3 4" key="1">
    <citation type="submission" date="2019-05" db="EMBL/GenBank/DDBJ databases">
        <title>Draft Genome of Bradyrhizobium elkanii strain SEMIA 938, Used in Commercial Inoculants for Lupinus spp. in Brazil.</title>
        <authorList>
            <person name="Hungria M."/>
            <person name="Delamuta J.R.M."/>
            <person name="Ribeiro R.A."/>
            <person name="Nogueira M.A."/>
        </authorList>
    </citation>
    <scope>NUCLEOTIDE SEQUENCE [LARGE SCALE GENOMIC DNA]</scope>
    <source>
        <strain evidence="3 4">Semia 938</strain>
    </source>
</reference>
<organism evidence="3 4">
    <name type="scientific">Bradyrhizobium elkanii</name>
    <dbReference type="NCBI Taxonomy" id="29448"/>
    <lineage>
        <taxon>Bacteria</taxon>
        <taxon>Pseudomonadati</taxon>
        <taxon>Pseudomonadota</taxon>
        <taxon>Alphaproteobacteria</taxon>
        <taxon>Hyphomicrobiales</taxon>
        <taxon>Nitrobacteraceae</taxon>
        <taxon>Bradyrhizobium</taxon>
    </lineage>
</organism>
<evidence type="ECO:0000256" key="1">
    <source>
        <dbReference type="SAM" id="SignalP"/>
    </source>
</evidence>
<dbReference type="PROSITE" id="PS50830">
    <property type="entry name" value="TNASE_3"/>
    <property type="match status" value="1"/>
</dbReference>
<dbReference type="PANTHER" id="PTHR12302:SF26">
    <property type="entry name" value="BLR1266 PROTEIN"/>
    <property type="match status" value="1"/>
</dbReference>
<dbReference type="Pfam" id="PF00565">
    <property type="entry name" value="SNase"/>
    <property type="match status" value="1"/>
</dbReference>
<dbReference type="SUPFAM" id="SSF50199">
    <property type="entry name" value="Staphylococcal nuclease"/>
    <property type="match status" value="1"/>
</dbReference>
<protein>
    <submittedName>
        <fullName evidence="3">Thermonuclease family protein</fullName>
    </submittedName>
</protein>
<dbReference type="EMBL" id="SZZP01000030">
    <property type="protein sequence ID" value="TKV73901.1"/>
    <property type="molecule type" value="Genomic_DNA"/>
</dbReference>
<keyword evidence="1" id="KW-0732">Signal</keyword>
<dbReference type="InterPro" id="IPR035437">
    <property type="entry name" value="SNase_OB-fold_sf"/>
</dbReference>
<dbReference type="RefSeq" id="WP_137483193.1">
    <property type="nucleotide sequence ID" value="NZ_SZZP01000030.1"/>
</dbReference>
<dbReference type="PANTHER" id="PTHR12302">
    <property type="entry name" value="EBNA2 BINDING PROTEIN P100"/>
    <property type="match status" value="1"/>
</dbReference>
<gene>
    <name evidence="3" type="ORF">FDV58_35225</name>
</gene>
<dbReference type="Gene3D" id="2.40.50.90">
    <property type="match status" value="1"/>
</dbReference>
<dbReference type="Proteomes" id="UP000305095">
    <property type="component" value="Unassembled WGS sequence"/>
</dbReference>
<evidence type="ECO:0000313" key="4">
    <source>
        <dbReference type="Proteomes" id="UP000305095"/>
    </source>
</evidence>
<feature type="domain" description="TNase-like" evidence="2">
    <location>
        <begin position="28"/>
        <end position="142"/>
    </location>
</feature>
<sequence length="239" mass="26012">MKRRAMITALLAIITSPACAAKLSGPPRIVDGNTIEIEQTKIRLSGIEAPETDQICLDAHGQKWACGIAARDELIRHSNGRTWDCHTTGVDKYGRSLGSCFIAGEDVNAWMISLGWALSSDPHTYIIYEVVASNAYAGLWSGAFIAPWDWRRRNKGTIVVGASSIPIDAQELLLGSALLSDPPSPECLIKGTLGRGGERIYHMPGQLGYGQIDMTKKPGDRWFCSEAEAEANGWRKAAR</sequence>
<feature type="signal peptide" evidence="1">
    <location>
        <begin position="1"/>
        <end position="20"/>
    </location>
</feature>
<evidence type="ECO:0000259" key="2">
    <source>
        <dbReference type="PROSITE" id="PS50830"/>
    </source>
</evidence>
<evidence type="ECO:0000313" key="3">
    <source>
        <dbReference type="EMBL" id="TKV73901.1"/>
    </source>
</evidence>
<dbReference type="AlphaFoldDB" id="A0A4U6RIL2"/>
<feature type="chain" id="PRO_5020691109" evidence="1">
    <location>
        <begin position="21"/>
        <end position="239"/>
    </location>
</feature>
<accession>A0A4U6RIL2</accession>
<dbReference type="InterPro" id="IPR016071">
    <property type="entry name" value="Staphylococal_nuclease_OB-fold"/>
</dbReference>
<name>A0A4U6RIL2_BRAEL</name>
<comment type="caution">
    <text evidence="3">The sequence shown here is derived from an EMBL/GenBank/DDBJ whole genome shotgun (WGS) entry which is preliminary data.</text>
</comment>
<proteinExistence type="predicted"/>